<proteinExistence type="predicted"/>
<gene>
    <name evidence="1" type="ORF">AMOR_07420</name>
</gene>
<evidence type="ECO:0000313" key="1">
    <source>
        <dbReference type="EMBL" id="BDG01746.1"/>
    </source>
</evidence>
<name>A0ABM7WQK1_9BACT</name>
<evidence type="ECO:0000313" key="2">
    <source>
        <dbReference type="Proteomes" id="UP001162891"/>
    </source>
</evidence>
<protein>
    <submittedName>
        <fullName evidence="1">Uncharacterized protein</fullName>
    </submittedName>
</protein>
<sequence length="64" mass="7382">MHFTGVKVFSATKAKEREELGETVTRWIRSNADVEIVDRVVTQSSDDEFHCLTIVLFYRHKPAS</sequence>
<reference evidence="2" key="1">
    <citation type="journal article" date="2022" name="Int. J. Syst. Evol. Microbiol.">
        <title>Anaeromyxobacter oryzae sp. nov., Anaeromyxobacter diazotrophicus sp. nov. and Anaeromyxobacter paludicola sp. nov., isolated from paddy soils.</title>
        <authorList>
            <person name="Itoh H."/>
            <person name="Xu Z."/>
            <person name="Mise K."/>
            <person name="Masuda Y."/>
            <person name="Ushijima N."/>
            <person name="Hayakawa C."/>
            <person name="Shiratori Y."/>
            <person name="Senoo K."/>
        </authorList>
    </citation>
    <scope>NUCLEOTIDE SEQUENCE [LARGE SCALE GENOMIC DNA]</scope>
    <source>
        <strain evidence="2">Red232</strain>
    </source>
</reference>
<organism evidence="1 2">
    <name type="scientific">Anaeromyxobacter oryzae</name>
    <dbReference type="NCBI Taxonomy" id="2918170"/>
    <lineage>
        <taxon>Bacteria</taxon>
        <taxon>Pseudomonadati</taxon>
        <taxon>Myxococcota</taxon>
        <taxon>Myxococcia</taxon>
        <taxon>Myxococcales</taxon>
        <taxon>Cystobacterineae</taxon>
        <taxon>Anaeromyxobacteraceae</taxon>
        <taxon>Anaeromyxobacter</taxon>
    </lineage>
</organism>
<dbReference type="Proteomes" id="UP001162891">
    <property type="component" value="Chromosome"/>
</dbReference>
<dbReference type="EMBL" id="AP025591">
    <property type="protein sequence ID" value="BDG01746.1"/>
    <property type="molecule type" value="Genomic_DNA"/>
</dbReference>
<keyword evidence="2" id="KW-1185">Reference proteome</keyword>
<dbReference type="RefSeq" id="WP_248358531.1">
    <property type="nucleotide sequence ID" value="NZ_AP025591.1"/>
</dbReference>
<accession>A0ABM7WQK1</accession>